<protein>
    <submittedName>
        <fullName evidence="1">Uncharacterized protein</fullName>
    </submittedName>
</protein>
<evidence type="ECO:0000313" key="2">
    <source>
        <dbReference type="Proteomes" id="UP001642487"/>
    </source>
</evidence>
<proteinExistence type="predicted"/>
<organism evidence="1 2">
    <name type="scientific">Citrullus colocynthis</name>
    <name type="common">colocynth</name>
    <dbReference type="NCBI Taxonomy" id="252529"/>
    <lineage>
        <taxon>Eukaryota</taxon>
        <taxon>Viridiplantae</taxon>
        <taxon>Streptophyta</taxon>
        <taxon>Embryophyta</taxon>
        <taxon>Tracheophyta</taxon>
        <taxon>Spermatophyta</taxon>
        <taxon>Magnoliopsida</taxon>
        <taxon>eudicotyledons</taxon>
        <taxon>Gunneridae</taxon>
        <taxon>Pentapetalae</taxon>
        <taxon>rosids</taxon>
        <taxon>fabids</taxon>
        <taxon>Cucurbitales</taxon>
        <taxon>Cucurbitaceae</taxon>
        <taxon>Benincaseae</taxon>
        <taxon>Citrullus</taxon>
    </lineage>
</organism>
<evidence type="ECO:0000313" key="1">
    <source>
        <dbReference type="EMBL" id="CAK9313015.1"/>
    </source>
</evidence>
<gene>
    <name evidence="1" type="ORF">CITCOLO1_LOCUS4725</name>
</gene>
<dbReference type="EMBL" id="OZ021745">
    <property type="protein sequence ID" value="CAK9313015.1"/>
    <property type="molecule type" value="Genomic_DNA"/>
</dbReference>
<name>A0ABP0XZV2_9ROSI</name>
<reference evidence="1 2" key="1">
    <citation type="submission" date="2024-03" db="EMBL/GenBank/DDBJ databases">
        <authorList>
            <person name="Gkanogiannis A."/>
            <person name="Becerra Lopez-Lavalle L."/>
        </authorList>
    </citation>
    <scope>NUCLEOTIDE SEQUENCE [LARGE SCALE GENOMIC DNA]</scope>
</reference>
<dbReference type="Proteomes" id="UP001642487">
    <property type="component" value="Chromosome 11"/>
</dbReference>
<sequence length="118" mass="14128">MDFGFARKAFRWGARAMKLFSRGSECYGAAFHRVGLVWVMESLPCIYDRIVEMRALRAADDGRHTTIDQIMRKADMCSGTKFWSADVCRPVLHMQTRTNSYDYQRKRNRRHNWERMWR</sequence>
<accession>A0ABP0XZV2</accession>
<keyword evidence="2" id="KW-1185">Reference proteome</keyword>